<dbReference type="OrthoDB" id="2352140at2759"/>
<feature type="transmembrane region" description="Helical" evidence="6">
    <location>
        <begin position="932"/>
        <end position="951"/>
    </location>
</feature>
<evidence type="ECO:0000256" key="3">
    <source>
        <dbReference type="ARBA" id="ARBA00022737"/>
    </source>
</evidence>
<reference evidence="8 9" key="1">
    <citation type="submission" date="2014-02" db="EMBL/GenBank/DDBJ databases">
        <title>Single nucleus genome sequencing reveals high similarity among nuclei of an endomycorrhizal fungus.</title>
        <authorList>
            <person name="Lin K."/>
            <person name="Geurts R."/>
            <person name="Zhang Z."/>
            <person name="Limpens E."/>
            <person name="Saunders D.G."/>
            <person name="Mu D."/>
            <person name="Pang E."/>
            <person name="Cao H."/>
            <person name="Cha H."/>
            <person name="Lin T."/>
            <person name="Zhou Q."/>
            <person name="Shang Y."/>
            <person name="Li Y."/>
            <person name="Ivanov S."/>
            <person name="Sharma T."/>
            <person name="Velzen R.V."/>
            <person name="Ruijter N.D."/>
            <person name="Aanen D.K."/>
            <person name="Win J."/>
            <person name="Kamoun S."/>
            <person name="Bisseling T."/>
            <person name="Huang S."/>
        </authorList>
    </citation>
    <scope>NUCLEOTIDE SEQUENCE [LARGE SCALE GENOMIC DNA]</scope>
    <source>
        <strain evidence="9">DAOM197198w</strain>
    </source>
</reference>
<feature type="transmembrane region" description="Helical" evidence="6">
    <location>
        <begin position="998"/>
        <end position="1017"/>
    </location>
</feature>
<keyword evidence="9" id="KW-1185">Reference proteome</keyword>
<keyword evidence="3" id="KW-0677">Repeat</keyword>
<dbReference type="InterPro" id="IPR024862">
    <property type="entry name" value="TRPV"/>
</dbReference>
<comment type="subcellular location">
    <subcellularLocation>
        <location evidence="1">Membrane</location>
        <topology evidence="1">Multi-pass membrane protein</topology>
    </subcellularLocation>
</comment>
<name>A0A015KJW2_RHIIW</name>
<feature type="transmembrane region" description="Helical" evidence="6">
    <location>
        <begin position="865"/>
        <end position="883"/>
    </location>
</feature>
<feature type="transmembrane region" description="Helical" evidence="6">
    <location>
        <begin position="723"/>
        <end position="747"/>
    </location>
</feature>
<dbReference type="AlphaFoldDB" id="A0A015KJW2"/>
<sequence length="1266" mass="148986">MEDNEPQVEAKTRDDWTQVRVSPKREYIATYKRQIIEIWKLGNKSSNYDDQSHIVNIDDEHKDNSPNKLDTVNIKELPLNNNYEFFQLNDISNEKLLIFTFRNVEGVSKLSNGLLNSNLAGPATVYDHRIVIYDVDGKRILMNKIYKKNSYVFGNFLEAEAVAVDYVAIYCDEVFKGKIHLYAINNNNIKLKHSYVIPNTGDFGLEMLLPTGNLFLTNGCIIQQWNIINGNLEKSYQFNGASTISSFKVNESKDLLLIIKYQSKSLSVFSKETDIIFSHHFEFEIMNIEFCEIKGFDFLIVQEYIKDNNKSNYHLINPFSRNKSQSIKKIETQFNYNDGIQFIMDEKLIKVFDDKVQVEDLLTENEKNDLLNQVYKDTPICFMLNKNRINRMKKWIKEIKENIKENESFELYNKIELYEYIYFFDDMETIRKWKIENENESFKLYEGNSVEMIEKNMREKKSVEMIEMIKKNKSENKSVEMIEMIKKNKSEKSISWVVKIVNKELQITAKSSHFLIFIEDIFLHKFLFYAFILPNDDLIIFEKDDKDKIIRIYRFTINTKTDKIDFLCVYTDVEYSKSYFKSILEYLNKNNSKEPDLIECYKKTISFYLDDISSFTLHASEILQAAIEAQGTEIINRIIEKCIKYYNEGSDQEHINIFVIITKSLSELQDSYPYHLNKFLIYTNLISTPYDDPTFKRGIINTPHLFGYTFERDLHRSNFFLDVFLFLGKFLSNLFFWNFIIDYIYFIGYDKNSLKLKYSLYVPLPQFASYPSKEQIELAKRNVNTITKIVNDELSRLLNLIGNNGSSLNGVVSFRDSKEKLVNSIPEIPPENENDFVNMQIPDIYSDWNGEALINFKWFKFGRNYYHGIWLLYTIFLLTFTLASTKPTGFISSANQKILFIISVVLGFFQLLILEIQIFLRHPKKYTLNPWNFFDLCAYIFPIVTSILWLKNGSTRVWISAVSNLFLDVKFLLFFRAIEYFGVYFAIILNVAKSVFSFLLILWFVILAYTHAFFTLLQPVNKFNPSTPNFDDNDKNSPWSLTNTYNSLSSDGKTVSTNPTLIQIPTDNTNLYEYFDTSFLAVYKLMTGDTGSLAQWVFRDNPTLVVLWISFSFFTVIYLLNLFIGLLNNEIQKSNDKSWFLVQKAELIADIEQCCLLPFQRQWKSWFPDHIFYCVDVDKLHAKINDIEIKYKDNPHRPILSRKLLEFVGKKVDDMNENSKHILENVKSKLLENKNHEISKFKFSFETKDSKLVTYEEKMQDSNDDK</sequence>
<dbReference type="STRING" id="1432141.A0A015KJW2"/>
<evidence type="ECO:0000256" key="4">
    <source>
        <dbReference type="ARBA" id="ARBA00022989"/>
    </source>
</evidence>
<dbReference type="GO" id="GO:0005216">
    <property type="term" value="F:monoatomic ion channel activity"/>
    <property type="evidence" value="ECO:0007669"/>
    <property type="project" value="InterPro"/>
</dbReference>
<gene>
    <name evidence="8" type="ORF">RirG_110540</name>
</gene>
<protein>
    <recommendedName>
        <fullName evidence="7">Ion transport domain-containing protein</fullName>
    </recommendedName>
</protein>
<evidence type="ECO:0000256" key="5">
    <source>
        <dbReference type="ARBA" id="ARBA00023136"/>
    </source>
</evidence>
<dbReference type="Pfam" id="PF00520">
    <property type="entry name" value="Ion_trans"/>
    <property type="match status" value="1"/>
</dbReference>
<keyword evidence="4 6" id="KW-1133">Transmembrane helix</keyword>
<dbReference type="PANTHER" id="PTHR10582">
    <property type="entry name" value="TRANSIENT RECEPTOR POTENTIAL ION CHANNEL PROTEIN"/>
    <property type="match status" value="1"/>
</dbReference>
<feature type="transmembrane region" description="Helical" evidence="6">
    <location>
        <begin position="971"/>
        <end position="991"/>
    </location>
</feature>
<feature type="transmembrane region" description="Helical" evidence="6">
    <location>
        <begin position="898"/>
        <end position="920"/>
    </location>
</feature>
<dbReference type="PANTHER" id="PTHR10582:SF2">
    <property type="entry name" value="INACTIVE"/>
    <property type="match status" value="1"/>
</dbReference>
<evidence type="ECO:0000313" key="9">
    <source>
        <dbReference type="Proteomes" id="UP000022910"/>
    </source>
</evidence>
<keyword evidence="2 6" id="KW-0812">Transmembrane</keyword>
<evidence type="ECO:0000256" key="2">
    <source>
        <dbReference type="ARBA" id="ARBA00022692"/>
    </source>
</evidence>
<dbReference type="Proteomes" id="UP000022910">
    <property type="component" value="Unassembled WGS sequence"/>
</dbReference>
<evidence type="ECO:0000256" key="1">
    <source>
        <dbReference type="ARBA" id="ARBA00004141"/>
    </source>
</evidence>
<evidence type="ECO:0000313" key="8">
    <source>
        <dbReference type="EMBL" id="EXX67849.1"/>
    </source>
</evidence>
<comment type="caution">
    <text evidence="8">The sequence shown here is derived from an EMBL/GenBank/DDBJ whole genome shotgun (WGS) entry which is preliminary data.</text>
</comment>
<dbReference type="HOGENOM" id="CLU_006803_0_0_1"/>
<dbReference type="InterPro" id="IPR005821">
    <property type="entry name" value="Ion_trans_dom"/>
</dbReference>
<organism evidence="8 9">
    <name type="scientific">Rhizophagus irregularis (strain DAOM 197198w)</name>
    <name type="common">Glomus intraradices</name>
    <dbReference type="NCBI Taxonomy" id="1432141"/>
    <lineage>
        <taxon>Eukaryota</taxon>
        <taxon>Fungi</taxon>
        <taxon>Fungi incertae sedis</taxon>
        <taxon>Mucoromycota</taxon>
        <taxon>Glomeromycotina</taxon>
        <taxon>Glomeromycetes</taxon>
        <taxon>Glomerales</taxon>
        <taxon>Glomeraceae</taxon>
        <taxon>Rhizophagus</taxon>
    </lineage>
</organism>
<feature type="transmembrane region" description="Helical" evidence="6">
    <location>
        <begin position="1105"/>
        <end position="1127"/>
    </location>
</feature>
<dbReference type="GO" id="GO:0098703">
    <property type="term" value="P:calcium ion import across plasma membrane"/>
    <property type="evidence" value="ECO:0007669"/>
    <property type="project" value="TreeGrafter"/>
</dbReference>
<dbReference type="GO" id="GO:0005886">
    <property type="term" value="C:plasma membrane"/>
    <property type="evidence" value="ECO:0007669"/>
    <property type="project" value="TreeGrafter"/>
</dbReference>
<keyword evidence="5 6" id="KW-0472">Membrane</keyword>
<evidence type="ECO:0000256" key="6">
    <source>
        <dbReference type="SAM" id="Phobius"/>
    </source>
</evidence>
<proteinExistence type="predicted"/>
<dbReference type="Gene3D" id="1.10.287.70">
    <property type="match status" value="1"/>
</dbReference>
<evidence type="ECO:0000259" key="7">
    <source>
        <dbReference type="Pfam" id="PF00520"/>
    </source>
</evidence>
<feature type="domain" description="Ion transport" evidence="7">
    <location>
        <begin position="871"/>
        <end position="1137"/>
    </location>
</feature>
<accession>A0A015KJW2</accession>
<dbReference type="EMBL" id="JEMT01017514">
    <property type="protein sequence ID" value="EXX67849.1"/>
    <property type="molecule type" value="Genomic_DNA"/>
</dbReference>